<comment type="caution">
    <text evidence="3">The sequence shown here is derived from an EMBL/GenBank/DDBJ whole genome shotgun (WGS) entry which is preliminary data.</text>
</comment>
<dbReference type="PANTHER" id="PTHR30108:SF17">
    <property type="entry name" value="FERULIC ACID DECARBOXYLASE 1"/>
    <property type="match status" value="1"/>
</dbReference>
<dbReference type="Pfam" id="PF20696">
    <property type="entry name" value="UbiD_C"/>
    <property type="match status" value="1"/>
</dbReference>
<dbReference type="SUPFAM" id="SSF143968">
    <property type="entry name" value="UbiD C-terminal domain-like"/>
    <property type="match status" value="1"/>
</dbReference>
<accession>A0ABQ8G486</accession>
<protein>
    <submittedName>
        <fullName evidence="3">UbiD decarboxylyase family</fullName>
    </submittedName>
</protein>
<name>A0ABQ8G486_9PEZI</name>
<dbReference type="SUPFAM" id="SSF50475">
    <property type="entry name" value="FMN-binding split barrel"/>
    <property type="match status" value="1"/>
</dbReference>
<dbReference type="InterPro" id="IPR048304">
    <property type="entry name" value="UbiD_Rift_dom"/>
</dbReference>
<evidence type="ECO:0000259" key="1">
    <source>
        <dbReference type="Pfam" id="PF01977"/>
    </source>
</evidence>
<dbReference type="Pfam" id="PF01977">
    <property type="entry name" value="UbiD"/>
    <property type="match status" value="1"/>
</dbReference>
<dbReference type="PANTHER" id="PTHR30108">
    <property type="entry name" value="3-OCTAPRENYL-4-HYDROXYBENZOATE CARBOXY-LYASE-RELATED"/>
    <property type="match status" value="1"/>
</dbReference>
<dbReference type="InterPro" id="IPR002830">
    <property type="entry name" value="UbiD"/>
</dbReference>
<feature type="domain" description="3-octaprenyl-4-hydroxybenzoate carboxy-lyase-like Rift-related" evidence="1">
    <location>
        <begin position="2"/>
        <end position="115"/>
    </location>
</feature>
<evidence type="ECO:0000259" key="2">
    <source>
        <dbReference type="Pfam" id="PF20696"/>
    </source>
</evidence>
<feature type="domain" description="3-octaprenyl-4-hydroxybenzoate carboxy-lyase-like C-terminal" evidence="2">
    <location>
        <begin position="140"/>
        <end position="232"/>
    </location>
</feature>
<dbReference type="InterPro" id="IPR049381">
    <property type="entry name" value="UbiD-like_C"/>
</dbReference>
<keyword evidence="4" id="KW-1185">Reference proteome</keyword>
<sequence length="257" mass="28164">MWKENSMDVPWALVFGVPPAAIMVSSMPLPRGVTEAEYVGVVTGVALEVVKSETNDLLVPASSEIVFKGVLLTSESSLEGPLEKWTVTLLICSKFRGDCTAYRDGAILPVSSCGRLTDETYTMIVTLAAAECALKVDTAVVRAVDIDSKTFRKRVVNLIFNNKPGVMIHRIVLIGDDIDVYDGHNVIWAFSTRCRLFDDEAFFPAVRAFPLVPYNTHGEHSPVRGGKVVSDALLAMGYKKSRTWQAATFKESYPKGV</sequence>
<organism evidence="3 4">
    <name type="scientific">Macrophomina phaseolina</name>
    <dbReference type="NCBI Taxonomy" id="35725"/>
    <lineage>
        <taxon>Eukaryota</taxon>
        <taxon>Fungi</taxon>
        <taxon>Dikarya</taxon>
        <taxon>Ascomycota</taxon>
        <taxon>Pezizomycotina</taxon>
        <taxon>Dothideomycetes</taxon>
        <taxon>Dothideomycetes incertae sedis</taxon>
        <taxon>Botryosphaeriales</taxon>
        <taxon>Botryosphaeriaceae</taxon>
        <taxon>Macrophomina</taxon>
    </lineage>
</organism>
<dbReference type="Proteomes" id="UP000774617">
    <property type="component" value="Unassembled WGS sequence"/>
</dbReference>
<dbReference type="Gene3D" id="3.40.1670.10">
    <property type="entry name" value="UbiD C-terminal domain-like"/>
    <property type="match status" value="1"/>
</dbReference>
<dbReference type="EMBL" id="JAGTJR010000021">
    <property type="protein sequence ID" value="KAH7044085.1"/>
    <property type="molecule type" value="Genomic_DNA"/>
</dbReference>
<reference evidence="3 4" key="1">
    <citation type="journal article" date="2021" name="Nat. Commun.">
        <title>Genetic determinants of endophytism in the Arabidopsis root mycobiome.</title>
        <authorList>
            <person name="Mesny F."/>
            <person name="Miyauchi S."/>
            <person name="Thiergart T."/>
            <person name="Pickel B."/>
            <person name="Atanasova L."/>
            <person name="Karlsson M."/>
            <person name="Huettel B."/>
            <person name="Barry K.W."/>
            <person name="Haridas S."/>
            <person name="Chen C."/>
            <person name="Bauer D."/>
            <person name="Andreopoulos W."/>
            <person name="Pangilinan J."/>
            <person name="LaButti K."/>
            <person name="Riley R."/>
            <person name="Lipzen A."/>
            <person name="Clum A."/>
            <person name="Drula E."/>
            <person name="Henrissat B."/>
            <person name="Kohler A."/>
            <person name="Grigoriev I.V."/>
            <person name="Martin F.M."/>
            <person name="Hacquard S."/>
        </authorList>
    </citation>
    <scope>NUCLEOTIDE SEQUENCE [LARGE SCALE GENOMIC DNA]</scope>
    <source>
        <strain evidence="3 4">MPI-SDFR-AT-0080</strain>
    </source>
</reference>
<proteinExistence type="predicted"/>
<evidence type="ECO:0000313" key="4">
    <source>
        <dbReference type="Proteomes" id="UP000774617"/>
    </source>
</evidence>
<evidence type="ECO:0000313" key="3">
    <source>
        <dbReference type="EMBL" id="KAH7044085.1"/>
    </source>
</evidence>
<gene>
    <name evidence="3" type="ORF">B0J12DRAFT_712319</name>
</gene>